<protein>
    <submittedName>
        <fullName evidence="2">Uncharacterized protein</fullName>
    </submittedName>
</protein>
<gene>
    <name evidence="2" type="ORF">ACTIVE_5380</name>
</gene>
<evidence type="ECO:0000313" key="2">
    <source>
        <dbReference type="EMBL" id="QKG23737.1"/>
    </source>
</evidence>
<dbReference type="AlphaFoldDB" id="A0A7D3ZHG9"/>
<keyword evidence="3" id="KW-1185">Reference proteome</keyword>
<evidence type="ECO:0000256" key="1">
    <source>
        <dbReference type="SAM" id="MobiDB-lite"/>
    </source>
</evidence>
<feature type="region of interest" description="Disordered" evidence="1">
    <location>
        <begin position="69"/>
        <end position="95"/>
    </location>
</feature>
<reference evidence="2 3" key="1">
    <citation type="submission" date="2020-05" db="EMBL/GenBank/DDBJ databases">
        <title>Actinomadura verrucosospora NRRL-B18236 (PFL_A860) Genome sequencing and assembly.</title>
        <authorList>
            <person name="Samborskyy M."/>
        </authorList>
    </citation>
    <scope>NUCLEOTIDE SEQUENCE [LARGE SCALE GENOMIC DNA]</scope>
    <source>
        <strain evidence="2 3">NRRL:B18236</strain>
    </source>
</reference>
<proteinExistence type="predicted"/>
<accession>A0A7D3ZHG9</accession>
<sequence length="214" mass="23688">MLLGYGERRTGGFVDDGVQGEVGRKRLRLWAARSDRGAEAWTRCGTSSAAQAPETLRRRTARARCPLLRTRHRQSRRRRTEGQDGDSGRWANPGRKRCRKNHVELAMDARRAAGGARFRHAPPPPHGANAASGLGLPKHGARSTAGGPQRVLLAWQESEAETTASGNQWRLGGSDQAPEEPPYSRFAEWLQQRSASTEPGQWPTRRGSERPAQR</sequence>
<feature type="compositionally biased region" description="Basic residues" evidence="1">
    <location>
        <begin position="69"/>
        <end position="79"/>
    </location>
</feature>
<name>A0A7D3ZHG9_ACTVE</name>
<feature type="region of interest" description="Disordered" evidence="1">
    <location>
        <begin position="116"/>
        <end position="214"/>
    </location>
</feature>
<evidence type="ECO:0000313" key="3">
    <source>
        <dbReference type="Proteomes" id="UP000501240"/>
    </source>
</evidence>
<dbReference type="Proteomes" id="UP000501240">
    <property type="component" value="Chromosome"/>
</dbReference>
<organism evidence="2 3">
    <name type="scientific">Actinomadura verrucosospora</name>
    <dbReference type="NCBI Taxonomy" id="46165"/>
    <lineage>
        <taxon>Bacteria</taxon>
        <taxon>Bacillati</taxon>
        <taxon>Actinomycetota</taxon>
        <taxon>Actinomycetes</taxon>
        <taxon>Streptosporangiales</taxon>
        <taxon>Thermomonosporaceae</taxon>
        <taxon>Actinomadura</taxon>
    </lineage>
</organism>
<dbReference type="EMBL" id="CP053892">
    <property type="protein sequence ID" value="QKG23737.1"/>
    <property type="molecule type" value="Genomic_DNA"/>
</dbReference>